<reference evidence="2 3" key="1">
    <citation type="journal article" date="2024" name="Int. J. Syst. Evol. Microbiol.">
        <title>Paenibacillus hexagrammi sp. nov., a novel bacterium isolated from the gut content of Hexagrammos agrammus.</title>
        <authorList>
            <person name="Jung H.K."/>
            <person name="Kim D.G."/>
            <person name="Zin H."/>
            <person name="Park J."/>
            <person name="Jung H."/>
            <person name="Kim Y.O."/>
            <person name="Kong H.J."/>
            <person name="Kim J.W."/>
            <person name="Kim Y.S."/>
        </authorList>
    </citation>
    <scope>NUCLEOTIDE SEQUENCE [LARGE SCALE GENOMIC DNA]</scope>
    <source>
        <strain evidence="2 3">YPD9-1</strain>
    </source>
</reference>
<keyword evidence="3" id="KW-1185">Reference proteome</keyword>
<gene>
    <name evidence="2" type="ORF">L0M14_29685</name>
</gene>
<protein>
    <submittedName>
        <fullName evidence="2">DUF4188 domain-containing protein</fullName>
    </submittedName>
</protein>
<evidence type="ECO:0000313" key="3">
    <source>
        <dbReference type="Proteomes" id="UP001649230"/>
    </source>
</evidence>
<evidence type="ECO:0000313" key="2">
    <source>
        <dbReference type="EMBL" id="UJF33607.1"/>
    </source>
</evidence>
<sequence length="171" mass="19409">MSKVIPGRYTAQMEGSFVVFIIGMRVNNFWALHKWLPVFMAMNPMLQELYRNKDLGFLDASFHLSWRGVSIVQYWRSFEQLEAYARKGAVHMEAWRNFNKKVGTSGVVGIYHETYLIQEGQYECVYNNMPVAGLAKAGAHVPATGKEETASRRLGRDGEPAVPTPPNPNLR</sequence>
<dbReference type="RefSeq" id="WP_235119981.1">
    <property type="nucleotide sequence ID" value="NZ_CP090978.1"/>
</dbReference>
<feature type="region of interest" description="Disordered" evidence="1">
    <location>
        <begin position="140"/>
        <end position="171"/>
    </location>
</feature>
<name>A0ABY3SHT0_9BACL</name>
<dbReference type="Pfam" id="PF13826">
    <property type="entry name" value="Monooxy_af470-like"/>
    <property type="match status" value="1"/>
</dbReference>
<dbReference type="EMBL" id="CP090978">
    <property type="protein sequence ID" value="UJF33607.1"/>
    <property type="molecule type" value="Genomic_DNA"/>
</dbReference>
<dbReference type="InterPro" id="IPR025444">
    <property type="entry name" value="Monooxy_af470"/>
</dbReference>
<proteinExistence type="predicted"/>
<organism evidence="2 3">
    <name type="scientific">Paenibacillus hexagrammi</name>
    <dbReference type="NCBI Taxonomy" id="2908839"/>
    <lineage>
        <taxon>Bacteria</taxon>
        <taxon>Bacillati</taxon>
        <taxon>Bacillota</taxon>
        <taxon>Bacilli</taxon>
        <taxon>Bacillales</taxon>
        <taxon>Paenibacillaceae</taxon>
        <taxon>Paenibacillus</taxon>
    </lineage>
</organism>
<dbReference type="Proteomes" id="UP001649230">
    <property type="component" value="Chromosome"/>
</dbReference>
<accession>A0ABY3SHT0</accession>
<feature type="compositionally biased region" description="Pro residues" evidence="1">
    <location>
        <begin position="162"/>
        <end position="171"/>
    </location>
</feature>
<feature type="compositionally biased region" description="Basic and acidic residues" evidence="1">
    <location>
        <begin position="145"/>
        <end position="159"/>
    </location>
</feature>
<evidence type="ECO:0000256" key="1">
    <source>
        <dbReference type="SAM" id="MobiDB-lite"/>
    </source>
</evidence>